<keyword evidence="2" id="KW-0547">Nucleotide-binding</keyword>
<dbReference type="Gene3D" id="3.40.50.300">
    <property type="entry name" value="P-loop containing nucleotide triphosphate hydrolases"/>
    <property type="match status" value="1"/>
</dbReference>
<sequence>MSQKRNTTCARWDLDVQMNTNTDSQSDRLPTVSASEALKELQSAGPETISTTLPALDSLLSGAPTSTSGGLERGKITELWGPKGSGKAALLLQIAAHELCRGNKVVWIDGASPLSTSRLDSTVERQASAGSGTPATHEDVGKYKESFLHYRVPTLSHLLALILHPQPNFPSPGTSLMVIRGFNTLVDLDYPRVLFASSGKTQQQKWQAGRRYAVLGTLVAGLNKLAVLNNFAIAVTTGCASRVRTDSGLGSALVPGVGGAEWDGGVWNRLVLFRDFECRFVGVQKCQGRTLISREQIGETGKVVGFAIEHDGTVRQQGSTGGVAIEDPRNKVIRSPPKPRKRVIDEVADSEGEEADEYGWAETDEEALAADGPGDDTLEQPTADAAGV</sequence>
<evidence type="ECO:0000256" key="2">
    <source>
        <dbReference type="ARBA" id="ARBA00022741"/>
    </source>
</evidence>
<feature type="region of interest" description="Disordered" evidence="7">
    <location>
        <begin position="329"/>
        <end position="388"/>
    </location>
</feature>
<gene>
    <name evidence="9" type="ORF">B0A55_03404</name>
</gene>
<evidence type="ECO:0000256" key="6">
    <source>
        <dbReference type="ARBA" id="ARBA00023242"/>
    </source>
</evidence>
<organism evidence="9 10">
    <name type="scientific">Friedmanniomyces simplex</name>
    <dbReference type="NCBI Taxonomy" id="329884"/>
    <lineage>
        <taxon>Eukaryota</taxon>
        <taxon>Fungi</taxon>
        <taxon>Dikarya</taxon>
        <taxon>Ascomycota</taxon>
        <taxon>Pezizomycotina</taxon>
        <taxon>Dothideomycetes</taxon>
        <taxon>Dothideomycetidae</taxon>
        <taxon>Mycosphaerellales</taxon>
        <taxon>Teratosphaeriaceae</taxon>
        <taxon>Friedmanniomyces</taxon>
    </lineage>
</organism>
<dbReference type="InterPro" id="IPR027417">
    <property type="entry name" value="P-loop_NTPase"/>
</dbReference>
<evidence type="ECO:0000256" key="4">
    <source>
        <dbReference type="ARBA" id="ARBA00022840"/>
    </source>
</evidence>
<dbReference type="STRING" id="329884.A0A4U0XM01"/>
<evidence type="ECO:0000313" key="10">
    <source>
        <dbReference type="Proteomes" id="UP000309340"/>
    </source>
</evidence>
<reference evidence="9 10" key="1">
    <citation type="submission" date="2017-03" db="EMBL/GenBank/DDBJ databases">
        <title>Genomes of endolithic fungi from Antarctica.</title>
        <authorList>
            <person name="Coleine C."/>
            <person name="Masonjones S."/>
            <person name="Stajich J.E."/>
        </authorList>
    </citation>
    <scope>NUCLEOTIDE SEQUENCE [LARGE SCALE GENOMIC DNA]</scope>
    <source>
        <strain evidence="9 10">CCFEE 5184</strain>
    </source>
</reference>
<evidence type="ECO:0000256" key="1">
    <source>
        <dbReference type="ARBA" id="ARBA00004123"/>
    </source>
</evidence>
<dbReference type="GO" id="GO:0007131">
    <property type="term" value="P:reciprocal meiotic recombination"/>
    <property type="evidence" value="ECO:0007669"/>
    <property type="project" value="TreeGrafter"/>
</dbReference>
<dbReference type="Proteomes" id="UP000309340">
    <property type="component" value="Unassembled WGS sequence"/>
</dbReference>
<dbReference type="GO" id="GO:0033065">
    <property type="term" value="C:Rad51C-XRCC3 complex"/>
    <property type="evidence" value="ECO:0007669"/>
    <property type="project" value="TreeGrafter"/>
</dbReference>
<keyword evidence="10" id="KW-1185">Reference proteome</keyword>
<keyword evidence="3" id="KW-0227">DNA damage</keyword>
<dbReference type="InterPro" id="IPR052093">
    <property type="entry name" value="HR_Repair_Mediator"/>
</dbReference>
<dbReference type="GO" id="GO:0000707">
    <property type="term" value="P:meiotic DNA recombinase assembly"/>
    <property type="evidence" value="ECO:0007669"/>
    <property type="project" value="TreeGrafter"/>
</dbReference>
<accession>A0A4U0XM01</accession>
<dbReference type="GO" id="GO:0033063">
    <property type="term" value="C:Rad51B-Rad51C-Rad51D-XRCC2 complex"/>
    <property type="evidence" value="ECO:0007669"/>
    <property type="project" value="TreeGrafter"/>
</dbReference>
<dbReference type="GO" id="GO:0005657">
    <property type="term" value="C:replication fork"/>
    <property type="evidence" value="ECO:0007669"/>
    <property type="project" value="TreeGrafter"/>
</dbReference>
<dbReference type="SUPFAM" id="SSF52540">
    <property type="entry name" value="P-loop containing nucleoside triphosphate hydrolases"/>
    <property type="match status" value="1"/>
</dbReference>
<protein>
    <recommendedName>
        <fullName evidence="8">RecA family profile 1 domain-containing protein</fullName>
    </recommendedName>
</protein>
<evidence type="ECO:0000313" key="9">
    <source>
        <dbReference type="EMBL" id="TKA77337.1"/>
    </source>
</evidence>
<keyword evidence="4" id="KW-0067">ATP-binding</keyword>
<dbReference type="PROSITE" id="PS50162">
    <property type="entry name" value="RECA_2"/>
    <property type="match status" value="1"/>
</dbReference>
<keyword evidence="6" id="KW-0539">Nucleus</keyword>
<feature type="compositionally biased region" description="Acidic residues" evidence="7">
    <location>
        <begin position="346"/>
        <end position="378"/>
    </location>
</feature>
<proteinExistence type="predicted"/>
<dbReference type="GO" id="GO:0005524">
    <property type="term" value="F:ATP binding"/>
    <property type="evidence" value="ECO:0007669"/>
    <property type="project" value="UniProtKB-KW"/>
</dbReference>
<comment type="caution">
    <text evidence="9">The sequence shown here is derived from an EMBL/GenBank/DDBJ whole genome shotgun (WGS) entry which is preliminary data.</text>
</comment>
<dbReference type="GO" id="GO:0140664">
    <property type="term" value="F:ATP-dependent DNA damage sensor activity"/>
    <property type="evidence" value="ECO:0007669"/>
    <property type="project" value="InterPro"/>
</dbReference>
<comment type="subcellular location">
    <subcellularLocation>
        <location evidence="1">Nucleus</location>
    </subcellularLocation>
</comment>
<evidence type="ECO:0000256" key="3">
    <source>
        <dbReference type="ARBA" id="ARBA00022763"/>
    </source>
</evidence>
<evidence type="ECO:0000256" key="5">
    <source>
        <dbReference type="ARBA" id="ARBA00023204"/>
    </source>
</evidence>
<dbReference type="InterPro" id="IPR020588">
    <property type="entry name" value="RecA_ATP-bd"/>
</dbReference>
<name>A0A4U0XM01_9PEZI</name>
<keyword evidence="5" id="KW-0234">DNA repair</keyword>
<feature type="domain" description="RecA family profile 1" evidence="8">
    <location>
        <begin position="45"/>
        <end position="119"/>
    </location>
</feature>
<evidence type="ECO:0000259" key="8">
    <source>
        <dbReference type="PROSITE" id="PS50162"/>
    </source>
</evidence>
<dbReference type="GO" id="GO:0000400">
    <property type="term" value="F:four-way junction DNA binding"/>
    <property type="evidence" value="ECO:0007669"/>
    <property type="project" value="TreeGrafter"/>
</dbReference>
<dbReference type="PANTHER" id="PTHR46239:SF1">
    <property type="entry name" value="DNA REPAIR PROTEIN RAD51 HOMOLOG 3"/>
    <property type="match status" value="1"/>
</dbReference>
<dbReference type="GO" id="GO:0008821">
    <property type="term" value="F:crossover junction DNA endonuclease activity"/>
    <property type="evidence" value="ECO:0007669"/>
    <property type="project" value="TreeGrafter"/>
</dbReference>
<evidence type="ECO:0000256" key="7">
    <source>
        <dbReference type="SAM" id="MobiDB-lite"/>
    </source>
</evidence>
<dbReference type="PANTHER" id="PTHR46239">
    <property type="entry name" value="DNA REPAIR PROTEIN RAD51 HOMOLOG 3 RAD51C"/>
    <property type="match status" value="1"/>
</dbReference>
<dbReference type="OrthoDB" id="5957327at2759"/>
<dbReference type="AlphaFoldDB" id="A0A4U0XM01"/>
<dbReference type="EMBL" id="NAJQ01000140">
    <property type="protein sequence ID" value="TKA77337.1"/>
    <property type="molecule type" value="Genomic_DNA"/>
</dbReference>